<dbReference type="InterPro" id="IPR002491">
    <property type="entry name" value="ABC_transptr_periplasmic_BD"/>
</dbReference>
<dbReference type="AlphaFoldDB" id="A0A1H6D172"/>
<dbReference type="PANTHER" id="PTHR30532:SF1">
    <property type="entry name" value="IRON(3+)-HYDROXAMATE-BINDING PROTEIN FHUD"/>
    <property type="match status" value="1"/>
</dbReference>
<dbReference type="Pfam" id="PF01497">
    <property type="entry name" value="Peripla_BP_2"/>
    <property type="match status" value="1"/>
</dbReference>
<dbReference type="PROSITE" id="PS50983">
    <property type="entry name" value="FE_B12_PBP"/>
    <property type="match status" value="1"/>
</dbReference>
<keyword evidence="4" id="KW-0406">Ion transport</keyword>
<proteinExistence type="inferred from homology"/>
<dbReference type="PRINTS" id="PR01715">
    <property type="entry name" value="FERRIBNDNGPP"/>
</dbReference>
<dbReference type="RefSeq" id="WP_103875219.1">
    <property type="nucleotide sequence ID" value="NZ_FNUY01000014.1"/>
</dbReference>
<name>A0A1H6D172_9HYPH</name>
<evidence type="ECO:0000259" key="7">
    <source>
        <dbReference type="PROSITE" id="PS50983"/>
    </source>
</evidence>
<feature type="domain" description="Fe/B12 periplasmic-binding" evidence="7">
    <location>
        <begin position="34"/>
        <end position="295"/>
    </location>
</feature>
<evidence type="ECO:0000256" key="4">
    <source>
        <dbReference type="ARBA" id="ARBA00022496"/>
    </source>
</evidence>
<evidence type="ECO:0000256" key="1">
    <source>
        <dbReference type="ARBA" id="ARBA00004196"/>
    </source>
</evidence>
<evidence type="ECO:0000256" key="6">
    <source>
        <dbReference type="SAM" id="SignalP"/>
    </source>
</evidence>
<keyword evidence="5 6" id="KW-0732">Signal</keyword>
<dbReference type="InterPro" id="IPR051313">
    <property type="entry name" value="Bact_iron-sidero_bind"/>
</dbReference>
<keyword evidence="4" id="KW-0408">Iron</keyword>
<keyword evidence="4" id="KW-0410">Iron transport</keyword>
<comment type="subcellular location">
    <subcellularLocation>
        <location evidence="1">Cell envelope</location>
    </subcellularLocation>
</comment>
<evidence type="ECO:0000256" key="5">
    <source>
        <dbReference type="ARBA" id="ARBA00022729"/>
    </source>
</evidence>
<keyword evidence="9" id="KW-1185">Reference proteome</keyword>
<organism evidence="8 9">
    <name type="scientific">Bosea lathyri</name>
    <dbReference type="NCBI Taxonomy" id="1036778"/>
    <lineage>
        <taxon>Bacteria</taxon>
        <taxon>Pseudomonadati</taxon>
        <taxon>Pseudomonadota</taxon>
        <taxon>Alphaproteobacteria</taxon>
        <taxon>Hyphomicrobiales</taxon>
        <taxon>Boseaceae</taxon>
        <taxon>Bosea</taxon>
    </lineage>
</organism>
<protein>
    <submittedName>
        <fullName evidence="8">Iron complex transport system substrate-binding protein</fullName>
    </submittedName>
</protein>
<accession>A0A1H6D172</accession>
<dbReference type="GO" id="GO:0030288">
    <property type="term" value="C:outer membrane-bounded periplasmic space"/>
    <property type="evidence" value="ECO:0007669"/>
    <property type="project" value="TreeGrafter"/>
</dbReference>
<evidence type="ECO:0000313" key="8">
    <source>
        <dbReference type="EMBL" id="SEG79129.1"/>
    </source>
</evidence>
<dbReference type="Gene3D" id="3.40.50.1980">
    <property type="entry name" value="Nitrogenase molybdenum iron protein domain"/>
    <property type="match status" value="2"/>
</dbReference>
<evidence type="ECO:0000256" key="3">
    <source>
        <dbReference type="ARBA" id="ARBA00022448"/>
    </source>
</evidence>
<dbReference type="PROSITE" id="PS51318">
    <property type="entry name" value="TAT"/>
    <property type="match status" value="1"/>
</dbReference>
<dbReference type="OrthoDB" id="8370650at2"/>
<evidence type="ECO:0000313" key="9">
    <source>
        <dbReference type="Proteomes" id="UP000236743"/>
    </source>
</evidence>
<feature type="chain" id="PRO_5009295426" evidence="6">
    <location>
        <begin position="27"/>
        <end position="296"/>
    </location>
</feature>
<dbReference type="PANTHER" id="PTHR30532">
    <property type="entry name" value="IRON III DICITRATE-BINDING PERIPLASMIC PROTEIN"/>
    <property type="match status" value="1"/>
</dbReference>
<dbReference type="GO" id="GO:1901678">
    <property type="term" value="P:iron coordination entity transport"/>
    <property type="evidence" value="ECO:0007669"/>
    <property type="project" value="UniProtKB-ARBA"/>
</dbReference>
<feature type="signal peptide" evidence="6">
    <location>
        <begin position="1"/>
        <end position="26"/>
    </location>
</feature>
<reference evidence="8 9" key="1">
    <citation type="submission" date="2016-10" db="EMBL/GenBank/DDBJ databases">
        <authorList>
            <person name="de Groot N.N."/>
        </authorList>
    </citation>
    <scope>NUCLEOTIDE SEQUENCE [LARGE SCALE GENOMIC DNA]</scope>
    <source>
        <strain evidence="8 9">DSM 26656</strain>
    </source>
</reference>
<sequence length="296" mass="32075">MRPRPGLLSRRALLAGLAFAAAPAFAGADVPGPRVAVLDWVSGQNLLALGIAPVAMPELERYARLVVEPAVPTQMHELGLRSEPNLELVDRLKPDLVLLAPELEPLRERVARIAPVESFDPNGFGRVDLLDHARRASKALAVRLDADQAFEALARSVDDTLSMAAERLHAYDGRPLYVATIIDGRRLLVFGRNSLFQTVLDRFGIENAWIGATSRFGHVTLTADRLAQRPEARLLCVGDSSRASIGALLASPVVTSLSFVRERRIALIPDVLFYGGLPPARRFARLVSHALVPGAG</sequence>
<keyword evidence="3" id="KW-0813">Transport</keyword>
<gene>
    <name evidence="8" type="ORF">SAMN04488115_11433</name>
</gene>
<dbReference type="SUPFAM" id="SSF53807">
    <property type="entry name" value="Helical backbone' metal receptor"/>
    <property type="match status" value="1"/>
</dbReference>
<dbReference type="Proteomes" id="UP000236743">
    <property type="component" value="Unassembled WGS sequence"/>
</dbReference>
<dbReference type="InterPro" id="IPR006311">
    <property type="entry name" value="TAT_signal"/>
</dbReference>
<comment type="similarity">
    <text evidence="2">Belongs to the bacterial solute-binding protein 8 family.</text>
</comment>
<dbReference type="EMBL" id="FNUY01000014">
    <property type="protein sequence ID" value="SEG79129.1"/>
    <property type="molecule type" value="Genomic_DNA"/>
</dbReference>
<evidence type="ECO:0000256" key="2">
    <source>
        <dbReference type="ARBA" id="ARBA00008814"/>
    </source>
</evidence>